<proteinExistence type="predicted"/>
<sequence>MKKLFLLFISSVFILSACGNKYEKEIEEVTKLEKKDDLESKTKDKSDRVFDRKNSDFKVYEDGNVVIVSQKPFTDSDVITDTPYIKNQTTGEFEYSSDIKVKKYQQDNKPEYEEKNMKK</sequence>
<dbReference type="Pfam" id="PF14729">
    <property type="entry name" value="DUF4467"/>
    <property type="match status" value="1"/>
</dbReference>
<feature type="domain" description="DUF4467" evidence="1">
    <location>
        <begin position="22"/>
        <end position="116"/>
    </location>
</feature>
<keyword evidence="3" id="KW-1185">Reference proteome</keyword>
<dbReference type="Proteomes" id="UP000195208">
    <property type="component" value="Unassembled WGS sequence"/>
</dbReference>
<dbReference type="InterPro" id="IPR028075">
    <property type="entry name" value="DUF4467"/>
</dbReference>
<evidence type="ECO:0000313" key="2">
    <source>
        <dbReference type="EMBL" id="OTW31478.1"/>
    </source>
</evidence>
<dbReference type="Gene3D" id="3.10.450.560">
    <property type="match status" value="1"/>
</dbReference>
<protein>
    <recommendedName>
        <fullName evidence="1">DUF4467 domain-containing protein</fullName>
    </recommendedName>
</protein>
<name>A0ABX3Z3I1_9STAP</name>
<gene>
    <name evidence="2" type="ORF">B9M88_04660</name>
</gene>
<dbReference type="PROSITE" id="PS51257">
    <property type="entry name" value="PROKAR_LIPOPROTEIN"/>
    <property type="match status" value="1"/>
</dbReference>
<accession>A0ABX3Z3I1</accession>
<organism evidence="2 3">
    <name type="scientific">Staphylococcus agnetis</name>
    <dbReference type="NCBI Taxonomy" id="985762"/>
    <lineage>
        <taxon>Bacteria</taxon>
        <taxon>Bacillati</taxon>
        <taxon>Bacillota</taxon>
        <taxon>Bacilli</taxon>
        <taxon>Bacillales</taxon>
        <taxon>Staphylococcaceae</taxon>
        <taxon>Staphylococcus</taxon>
    </lineage>
</organism>
<dbReference type="EMBL" id="NEFX01000009">
    <property type="protein sequence ID" value="OTW31478.1"/>
    <property type="molecule type" value="Genomic_DNA"/>
</dbReference>
<reference evidence="2 3" key="1">
    <citation type="submission" date="2017-04" db="EMBL/GenBank/DDBJ databases">
        <title>Staphylococcus agnetis, a potential pathogen in the broiler production.</title>
        <authorList>
            <person name="Poulsen L."/>
        </authorList>
    </citation>
    <scope>NUCLEOTIDE SEQUENCE [LARGE SCALE GENOMIC DNA]</scope>
    <source>
        <strain evidence="2 3">723_310714_2_2_spleen</strain>
    </source>
</reference>
<evidence type="ECO:0000313" key="3">
    <source>
        <dbReference type="Proteomes" id="UP000195208"/>
    </source>
</evidence>
<comment type="caution">
    <text evidence="2">The sequence shown here is derived from an EMBL/GenBank/DDBJ whole genome shotgun (WGS) entry which is preliminary data.</text>
</comment>
<dbReference type="RefSeq" id="WP_031838443.1">
    <property type="nucleotide sequence ID" value="NZ_NDYM01000011.1"/>
</dbReference>
<evidence type="ECO:0000259" key="1">
    <source>
        <dbReference type="Pfam" id="PF14729"/>
    </source>
</evidence>